<dbReference type="KEGG" id="vg:65071168"/>
<keyword evidence="1" id="KW-1133">Transmembrane helix</keyword>
<feature type="transmembrane region" description="Helical" evidence="1">
    <location>
        <begin position="47"/>
        <end position="69"/>
    </location>
</feature>
<organism evidence="2 3">
    <name type="scientific">Lactococcus phage CHPC971</name>
    <dbReference type="NCBI Taxonomy" id="2575255"/>
    <lineage>
        <taxon>Viruses</taxon>
        <taxon>Duplodnaviria</taxon>
        <taxon>Heunggongvirae</taxon>
        <taxon>Uroviricota</taxon>
        <taxon>Caudoviricetes</taxon>
        <taxon>Fremauxvirus</taxon>
        <taxon>Fremauxvirus CHPC971</taxon>
    </lineage>
</organism>
<evidence type="ECO:0000313" key="2">
    <source>
        <dbReference type="EMBL" id="QCW07603.1"/>
    </source>
</evidence>
<reference evidence="2 3" key="1">
    <citation type="submission" date="2019-04" db="EMBL/GenBank/DDBJ databases">
        <authorList>
            <person name="de Jong A."/>
        </authorList>
    </citation>
    <scope>NUCLEOTIDE SEQUENCE [LARGE SCALE GENOMIC DNA]</scope>
</reference>
<name>A0A4Y5N1N1_9CAUD</name>
<accession>A0A4Y5N1N1</accession>
<feature type="transmembrane region" description="Helical" evidence="1">
    <location>
        <begin position="12"/>
        <end position="35"/>
    </location>
</feature>
<sequence length="149" mass="17287">MLTKLKKVWEHLFRLQFWSILFLETTIIGIVLVYLDYIYANQFIPYMLVSLSFPFFGMFMIAGGIYSLIRLFIRIDLLSILINAAIWMYIAITCLIDMIQSAYLGHQGFTAILFVLSVALCIRILGNAYYLDLHKEKKISQERDNGELG</sequence>
<keyword evidence="3" id="KW-1185">Reference proteome</keyword>
<keyword evidence="1" id="KW-0812">Transmembrane</keyword>
<protein>
    <submittedName>
        <fullName evidence="2">Uncharacterized protein</fullName>
    </submittedName>
</protein>
<dbReference type="RefSeq" id="YP_010082095.1">
    <property type="nucleotide sequence ID" value="NC_055027.1"/>
</dbReference>
<dbReference type="Proteomes" id="UP000306022">
    <property type="component" value="Segment"/>
</dbReference>
<dbReference type="EMBL" id="MK779875">
    <property type="protein sequence ID" value="QCW07603.1"/>
    <property type="molecule type" value="Genomic_DNA"/>
</dbReference>
<dbReference type="GeneID" id="65071168"/>
<keyword evidence="1" id="KW-0472">Membrane</keyword>
<feature type="transmembrane region" description="Helical" evidence="1">
    <location>
        <begin position="81"/>
        <end position="103"/>
    </location>
</feature>
<feature type="transmembrane region" description="Helical" evidence="1">
    <location>
        <begin position="109"/>
        <end position="131"/>
    </location>
</feature>
<evidence type="ECO:0000313" key="3">
    <source>
        <dbReference type="Proteomes" id="UP000306022"/>
    </source>
</evidence>
<evidence type="ECO:0000256" key="1">
    <source>
        <dbReference type="SAM" id="Phobius"/>
    </source>
</evidence>
<proteinExistence type="predicted"/>